<reference evidence="2" key="1">
    <citation type="journal article" date="2018" name="Front. Microbiol.">
        <title>Genome-Based Analysis Reveals the Taxonomy and Diversity of the Family Idiomarinaceae.</title>
        <authorList>
            <person name="Liu Y."/>
            <person name="Lai Q."/>
            <person name="Shao Z."/>
        </authorList>
    </citation>
    <scope>NUCLEOTIDE SEQUENCE [LARGE SCALE GENOMIC DNA]</scope>
    <source>
        <strain evidence="2">908033</strain>
    </source>
</reference>
<evidence type="ECO:0000313" key="2">
    <source>
        <dbReference type="Proteomes" id="UP000286985"/>
    </source>
</evidence>
<evidence type="ECO:0000313" key="1">
    <source>
        <dbReference type="EMBL" id="RUO48960.1"/>
    </source>
</evidence>
<gene>
    <name evidence="1" type="ORF">CWE24_00115</name>
</gene>
<dbReference type="RefSeq" id="WP_092836243.1">
    <property type="nucleotide sequence ID" value="NZ_FPCF01000001.1"/>
</dbReference>
<dbReference type="STRING" id="519452.SAMN04488139_0155"/>
<keyword evidence="2" id="KW-1185">Reference proteome</keyword>
<comment type="caution">
    <text evidence="1">The sequence shown here is derived from an EMBL/GenBank/DDBJ whole genome shotgun (WGS) entry which is preliminary data.</text>
</comment>
<dbReference type="Proteomes" id="UP000286985">
    <property type="component" value="Unassembled WGS sequence"/>
</dbReference>
<accession>A0A432XJS8</accession>
<dbReference type="AlphaFoldDB" id="A0A432XJS8"/>
<proteinExistence type="predicted"/>
<dbReference type="EMBL" id="PIPU01000001">
    <property type="protein sequence ID" value="RUO48960.1"/>
    <property type="molecule type" value="Genomic_DNA"/>
</dbReference>
<sequence>MIMDTIVDRFPLKCAAKLFKETTSLQNDRDTLNRNAIVLICDASSSTLTLASPLNEELWAWHKLDAIFDDEFTDSLWIELDAVFFSTLIEKTLFARHIKLEINTVAASMAILSGKAPVDDNQADLFPEENKFVANDDSSTLRQNIKILDTLSDYDLPQLSESEDAFQLSKSSDNTIALIDDFNKAQGASVADYVTIQNRSGALVFESSNFSIKTQKIDKELTVNSVLDSSTLHALRKMINLLRATADAQILFTQEHERIILRTKDSVVFLKTQEHIRRPMVCALPNFSETDALTLNKEMCIKALEKLDAKQKKNEDFVFISLIKNDTEKLIQFESEPEAGQLSLVIKTHIGLEDFEEIKTLRSSLIAALKIFNDDVNVLLHNPANSGDEFYVTTSSFTSYVALQKLQNPSAAS</sequence>
<name>A0A432XJS8_9GAMM</name>
<protein>
    <submittedName>
        <fullName evidence="1">Uncharacterized protein</fullName>
    </submittedName>
</protein>
<organism evidence="1 2">
    <name type="scientific">Pseudidiomarina donghaiensis</name>
    <dbReference type="NCBI Taxonomy" id="519452"/>
    <lineage>
        <taxon>Bacteria</taxon>
        <taxon>Pseudomonadati</taxon>
        <taxon>Pseudomonadota</taxon>
        <taxon>Gammaproteobacteria</taxon>
        <taxon>Alteromonadales</taxon>
        <taxon>Idiomarinaceae</taxon>
        <taxon>Pseudidiomarina</taxon>
    </lineage>
</organism>